<protein>
    <submittedName>
        <fullName evidence="1">Uu.00g138890.m01.CDS01</fullName>
    </submittedName>
</protein>
<proteinExistence type="predicted"/>
<gene>
    <name evidence="1" type="ORF">KHLLAP_LOCUS9331</name>
</gene>
<sequence>MAHTEPPRPEPTANELRFYKWRRLIPNQPFEPYGYKLDQFFQTGRSLVQGDLDGLQDTIKMLASEHGCHSIRELVEQRIQQCQSPQARLDLWISCVRPLFDMLTEPRVTRSTILETYVGTIFNAFLGYGAARLGHLYGFLDHLARHWPPPGLTSDGPKSTFLELCTTILAKVIECNSLALLGDVAPPIVGRFEALVDSLGSNDRNFSYLQASKNIEYIQRRLASVKRVDGQSSVAPEPVAIATDSPRQRQ</sequence>
<evidence type="ECO:0000313" key="2">
    <source>
        <dbReference type="Proteomes" id="UP001295740"/>
    </source>
</evidence>
<dbReference type="EMBL" id="CAUWAG010000012">
    <property type="protein sequence ID" value="CAJ2508863.1"/>
    <property type="molecule type" value="Genomic_DNA"/>
</dbReference>
<comment type="caution">
    <text evidence="1">The sequence shown here is derived from an EMBL/GenBank/DDBJ whole genome shotgun (WGS) entry which is preliminary data.</text>
</comment>
<accession>A0AAI8VQQ3</accession>
<dbReference type="Proteomes" id="UP001295740">
    <property type="component" value="Unassembled WGS sequence"/>
</dbReference>
<keyword evidence="2" id="KW-1185">Reference proteome</keyword>
<name>A0AAI8VQQ3_9PEZI</name>
<dbReference type="AlphaFoldDB" id="A0AAI8VQQ3"/>
<organism evidence="1 2">
    <name type="scientific">Anthostomella pinea</name>
    <dbReference type="NCBI Taxonomy" id="933095"/>
    <lineage>
        <taxon>Eukaryota</taxon>
        <taxon>Fungi</taxon>
        <taxon>Dikarya</taxon>
        <taxon>Ascomycota</taxon>
        <taxon>Pezizomycotina</taxon>
        <taxon>Sordariomycetes</taxon>
        <taxon>Xylariomycetidae</taxon>
        <taxon>Xylariales</taxon>
        <taxon>Xylariaceae</taxon>
        <taxon>Anthostomella</taxon>
    </lineage>
</organism>
<reference evidence="1" key="1">
    <citation type="submission" date="2023-10" db="EMBL/GenBank/DDBJ databases">
        <authorList>
            <person name="Hackl T."/>
        </authorList>
    </citation>
    <scope>NUCLEOTIDE SEQUENCE</scope>
</reference>
<evidence type="ECO:0000313" key="1">
    <source>
        <dbReference type="EMBL" id="CAJ2508863.1"/>
    </source>
</evidence>